<sequence length="320" mass="34971">MAHKRSKKLKGECAVPGGGSAASNSEGPASEKREGLTEPLLGPSITLQRLQEQMENALKSLVTLSKKLQGGEKKTNKKPKHPVGSNSEELGSDGIDPIDRYALVNKLRRPNAATTGEATQELSAEERRACMNALLRWVDEAKPFDSASFTETSREKLVDHLLSKPKARVKRRRASTDADDVDAKVLHHWKHYETQLNSAYEAETAVLKRLREANVSVDLCSPPILVKVEGTGSEGIVPPAATSIGLQGNLTQLNAAKDALAECQRGVTSLLSLLEKSLDDYTEQMQSVAEQERMFWNNVMAAEIESQALLSLSCRVKKLC</sequence>
<feature type="region of interest" description="Disordered" evidence="1">
    <location>
        <begin position="69"/>
        <end position="95"/>
    </location>
</feature>
<organism evidence="2">
    <name type="scientific">Trypanosoma congolense (strain IL3000)</name>
    <dbReference type="NCBI Taxonomy" id="1068625"/>
    <lineage>
        <taxon>Eukaryota</taxon>
        <taxon>Discoba</taxon>
        <taxon>Euglenozoa</taxon>
        <taxon>Kinetoplastea</taxon>
        <taxon>Metakinetoplastina</taxon>
        <taxon>Trypanosomatida</taxon>
        <taxon>Trypanosomatidae</taxon>
        <taxon>Trypanosoma</taxon>
        <taxon>Nannomonas</taxon>
    </lineage>
</organism>
<gene>
    <name evidence="2" type="ORF">TCIL3000_3_1490</name>
</gene>
<proteinExistence type="predicted"/>
<accession>G0UK17</accession>
<dbReference type="AlphaFoldDB" id="G0UK17"/>
<reference evidence="2" key="1">
    <citation type="journal article" date="2012" name="Proc. Natl. Acad. Sci. U.S.A.">
        <title>Antigenic diversity is generated by distinct evolutionary mechanisms in African trypanosome species.</title>
        <authorList>
            <person name="Jackson A.P."/>
            <person name="Berry A."/>
            <person name="Aslett M."/>
            <person name="Allison H.C."/>
            <person name="Burton P."/>
            <person name="Vavrova-Anderson J."/>
            <person name="Brown R."/>
            <person name="Browne H."/>
            <person name="Corton N."/>
            <person name="Hauser H."/>
            <person name="Gamble J."/>
            <person name="Gilderthorp R."/>
            <person name="Marcello L."/>
            <person name="McQuillan J."/>
            <person name="Otto T.D."/>
            <person name="Quail M.A."/>
            <person name="Sanders M.J."/>
            <person name="van Tonder A."/>
            <person name="Ginger M.L."/>
            <person name="Field M.C."/>
            <person name="Barry J.D."/>
            <person name="Hertz-Fowler C."/>
            <person name="Berriman M."/>
        </authorList>
    </citation>
    <scope>NUCLEOTIDE SEQUENCE</scope>
    <source>
        <strain evidence="2">IL3000</strain>
    </source>
</reference>
<name>G0UK17_TRYCI</name>
<evidence type="ECO:0000256" key="1">
    <source>
        <dbReference type="SAM" id="MobiDB-lite"/>
    </source>
</evidence>
<feature type="region of interest" description="Disordered" evidence="1">
    <location>
        <begin position="1"/>
        <end position="40"/>
    </location>
</feature>
<evidence type="ECO:0000313" key="2">
    <source>
        <dbReference type="EMBL" id="CCC89722.1"/>
    </source>
</evidence>
<dbReference type="EMBL" id="HE575316">
    <property type="protein sequence ID" value="CCC89722.1"/>
    <property type="molecule type" value="Genomic_DNA"/>
</dbReference>
<protein>
    <submittedName>
        <fullName evidence="2">Uncharacterized protein</fullName>
    </submittedName>
</protein>
<dbReference type="VEuPathDB" id="TriTrypDB:TcIL3000_3_1490"/>